<dbReference type="AlphaFoldDB" id="A0A7G8BRI3"/>
<evidence type="ECO:0000313" key="2">
    <source>
        <dbReference type="EMBL" id="QNI35153.1"/>
    </source>
</evidence>
<protein>
    <submittedName>
        <fullName evidence="2">Gluconate 2-dehydrogenase subunit 3 family protein</fullName>
    </submittedName>
</protein>
<organism evidence="2 3">
    <name type="scientific">Alloacidobacterium dinghuense</name>
    <dbReference type="NCBI Taxonomy" id="2763107"/>
    <lineage>
        <taxon>Bacteria</taxon>
        <taxon>Pseudomonadati</taxon>
        <taxon>Acidobacteriota</taxon>
        <taxon>Terriglobia</taxon>
        <taxon>Terriglobales</taxon>
        <taxon>Acidobacteriaceae</taxon>
        <taxon>Alloacidobacterium</taxon>
    </lineage>
</organism>
<dbReference type="EMBL" id="CP060394">
    <property type="protein sequence ID" value="QNI35153.1"/>
    <property type="molecule type" value="Genomic_DNA"/>
</dbReference>
<reference evidence="2 3" key="1">
    <citation type="submission" date="2020-08" db="EMBL/GenBank/DDBJ databases">
        <title>Edaphobacter telluris sp. nov. and Acidobacterium dinghuensis sp. nov., two acidobacteria isolated from forest soil.</title>
        <authorList>
            <person name="Fu J."/>
            <person name="Qiu L."/>
        </authorList>
    </citation>
    <scope>NUCLEOTIDE SEQUENCE [LARGE SCALE GENOMIC DNA]</scope>
    <source>
        <strain evidence="2">4Y35</strain>
    </source>
</reference>
<feature type="compositionally biased region" description="Polar residues" evidence="1">
    <location>
        <begin position="227"/>
        <end position="236"/>
    </location>
</feature>
<feature type="region of interest" description="Disordered" evidence="1">
    <location>
        <begin position="1"/>
        <end position="24"/>
    </location>
</feature>
<dbReference type="Proteomes" id="UP000515312">
    <property type="component" value="Chromosome"/>
</dbReference>
<dbReference type="KEGG" id="adin:H7849_23495"/>
<sequence>MDPALCPRDPNTGEPLPPRKQPGYYPGFSTISQSPFWDEATREVIDKRVKHPPERKFFSAEAWNFWTSVFAHLIPQTDRAIDRQIPIVAVLDHRLAINKTAGYRYESMPPDRVVYEIGIEAIDLEAVHRYGGKFLVLPSADQDRVLQAIHDGRPEAAREIWKRMSVHRFWQMIMGDAIDAYYAHPWAWDEVGFGGPAYPRAYTRLERGEPEPWEVQEQRYEWLPPANTASAEVDSSQSHHTESGQHSLLDRLSEEAQQGAKR</sequence>
<evidence type="ECO:0000313" key="3">
    <source>
        <dbReference type="Proteomes" id="UP000515312"/>
    </source>
</evidence>
<gene>
    <name evidence="2" type="ORF">H7849_23495</name>
</gene>
<accession>A0A7G8BRI3</accession>
<keyword evidence="3" id="KW-1185">Reference proteome</keyword>
<feature type="region of interest" description="Disordered" evidence="1">
    <location>
        <begin position="224"/>
        <end position="262"/>
    </location>
</feature>
<name>A0A7G8BRI3_9BACT</name>
<evidence type="ECO:0000256" key="1">
    <source>
        <dbReference type="SAM" id="MobiDB-lite"/>
    </source>
</evidence>
<feature type="compositionally biased region" description="Basic and acidic residues" evidence="1">
    <location>
        <begin position="237"/>
        <end position="254"/>
    </location>
</feature>
<dbReference type="Pfam" id="PF13618">
    <property type="entry name" value="Gluconate_2-dh3"/>
    <property type="match status" value="1"/>
</dbReference>
<proteinExistence type="predicted"/>
<dbReference type="InterPro" id="IPR027056">
    <property type="entry name" value="Gluconate_2DH_su3"/>
</dbReference>